<dbReference type="Proteomes" id="UP000006735">
    <property type="component" value="Chromosome"/>
</dbReference>
<dbReference type="InterPro" id="IPR025368">
    <property type="entry name" value="DUF4272"/>
</dbReference>
<dbReference type="STRING" id="291331.XOO0244"/>
<dbReference type="Pfam" id="PF14094">
    <property type="entry name" value="DUF4272"/>
    <property type="match status" value="1"/>
</dbReference>
<name>Q5H6C2_XANOR</name>
<keyword evidence="2" id="KW-1185">Reference proteome</keyword>
<evidence type="ECO:0000313" key="2">
    <source>
        <dbReference type="Proteomes" id="UP000006735"/>
    </source>
</evidence>
<protein>
    <submittedName>
        <fullName evidence="1">Uncharacterized protein</fullName>
    </submittedName>
</protein>
<accession>Q5H6C2</accession>
<organism evidence="1 2">
    <name type="scientific">Xanthomonas oryzae pv. oryzae (strain KACC10331 / KXO85)</name>
    <dbReference type="NCBI Taxonomy" id="291331"/>
    <lineage>
        <taxon>Bacteria</taxon>
        <taxon>Pseudomonadati</taxon>
        <taxon>Pseudomonadota</taxon>
        <taxon>Gammaproteobacteria</taxon>
        <taxon>Lysobacterales</taxon>
        <taxon>Lysobacteraceae</taxon>
        <taxon>Xanthomonas</taxon>
    </lineage>
</organism>
<dbReference type="AlphaFoldDB" id="Q5H6C2"/>
<dbReference type="KEGG" id="xoo:XOO0244"/>
<dbReference type="HOGENOM" id="CLU_897006_0_0_6"/>
<evidence type="ECO:0000313" key="1">
    <source>
        <dbReference type="EMBL" id="AAW73498.1"/>
    </source>
</evidence>
<proteinExistence type="predicted"/>
<dbReference type="EMBL" id="AE013598">
    <property type="protein sequence ID" value="AAW73498.1"/>
    <property type="molecule type" value="Genomic_DNA"/>
</dbReference>
<reference evidence="1 2" key="1">
    <citation type="journal article" date="2005" name="Nucleic Acids Res.">
        <title>The genome sequence of Xanthomonas oryzae pathovar oryzae KACC10331, the bacterial blight pathogen of rice.</title>
        <authorList>
            <person name="Lee B.M."/>
            <person name="Park Y.J."/>
            <person name="Park D.S."/>
            <person name="Kang H.W."/>
            <person name="Kim J.G."/>
            <person name="Song E.S."/>
            <person name="Park I.C."/>
            <person name="Yoon U.H."/>
            <person name="Hahn J.H."/>
            <person name="Koo B.S."/>
            <person name="Lee G.B."/>
            <person name="Kim H."/>
            <person name="Park H.S."/>
            <person name="Yoon K.O."/>
            <person name="Kim J.H."/>
            <person name="Jung C.H."/>
            <person name="Koh N.H."/>
            <person name="Seo J.S."/>
            <person name="Go S.J."/>
        </authorList>
    </citation>
    <scope>NUCLEOTIDE SEQUENCE [LARGE SCALE GENOMIC DNA]</scope>
    <source>
        <strain evidence="2">KACC10331 / KXO85</strain>
    </source>
</reference>
<sequence length="312" mass="33572">MGDGQMTQSRYHLMRHVQRHFTFEVDDAAFVALAQWAEQANAVCFLADGSVRDPQGRVLISQGEPAIDDDAQVPSPPNALQRRAQQLALLTAQGIRVPPSLSSVPGEAEVRVRDAAVVIQRMLALFAVALRAEMLAAGDTPPSLDEVDAHLPSGARPRRRHRSVVGARAVRTRYRPVHPSSRRVWRLGLAGRLDAGTADLTGDTVSITACRGAGRVIAQLPDQPKRTRRRCRTVRRCHRSCRTMWPTDQAPAAFSRACNAANASCMSATVASRLCTRASSSLVSLPLRAPCAARAVAACSASTSSSPLSRCA</sequence>
<gene>
    <name evidence="1" type="ordered locus">XOO0244</name>
</gene>